<dbReference type="EMBL" id="JACJIQ010000004">
    <property type="protein sequence ID" value="MBA9076623.1"/>
    <property type="molecule type" value="Genomic_DNA"/>
</dbReference>
<comment type="caution">
    <text evidence="1">The sequence shown here is derived from an EMBL/GenBank/DDBJ whole genome shotgun (WGS) entry which is preliminary data.</text>
</comment>
<dbReference type="Proteomes" id="UP000563094">
    <property type="component" value="Unassembled WGS sequence"/>
</dbReference>
<accession>A0A839GGA6</accession>
<dbReference type="AlphaFoldDB" id="A0A839GGA6"/>
<protein>
    <submittedName>
        <fullName evidence="1">Uncharacterized protein</fullName>
    </submittedName>
</protein>
<organism evidence="1 2">
    <name type="scientific">Rufibacter quisquiliarum</name>
    <dbReference type="NCBI Taxonomy" id="1549639"/>
    <lineage>
        <taxon>Bacteria</taxon>
        <taxon>Pseudomonadati</taxon>
        <taxon>Bacteroidota</taxon>
        <taxon>Cytophagia</taxon>
        <taxon>Cytophagales</taxon>
        <taxon>Hymenobacteraceae</taxon>
        <taxon>Rufibacter</taxon>
    </lineage>
</organism>
<dbReference type="RefSeq" id="WP_182512410.1">
    <property type="nucleotide sequence ID" value="NZ_JACJIQ010000004.1"/>
</dbReference>
<sequence>MHLSLEYLNLYQDKTQKKTMALVSGIYEKKASADSALAVLKQAAAKAFVVKTEMYIGCIH</sequence>
<reference evidence="1 2" key="1">
    <citation type="submission" date="2020-08" db="EMBL/GenBank/DDBJ databases">
        <title>Genomic Encyclopedia of Type Strains, Phase IV (KMG-IV): sequencing the most valuable type-strain genomes for metagenomic binning, comparative biology and taxonomic classification.</title>
        <authorList>
            <person name="Goeker M."/>
        </authorList>
    </citation>
    <scope>NUCLEOTIDE SEQUENCE [LARGE SCALE GENOMIC DNA]</scope>
    <source>
        <strain evidence="1 2">DSM 29854</strain>
    </source>
</reference>
<evidence type="ECO:0000313" key="2">
    <source>
        <dbReference type="Proteomes" id="UP000563094"/>
    </source>
</evidence>
<evidence type="ECO:0000313" key="1">
    <source>
        <dbReference type="EMBL" id="MBA9076623.1"/>
    </source>
</evidence>
<gene>
    <name evidence="1" type="ORF">FHS90_001329</name>
</gene>
<name>A0A839GGA6_9BACT</name>
<keyword evidence="2" id="KW-1185">Reference proteome</keyword>
<proteinExistence type="predicted"/>